<dbReference type="PROSITE" id="PS51257">
    <property type="entry name" value="PROKAR_LIPOPROTEIN"/>
    <property type="match status" value="1"/>
</dbReference>
<sequence length="576" mass="60640">MLARMNKLTPALLTVCVCTALLSGCPNSGDNAQAPSPASTTPTPPPATAPQSTYVPPTAEQLRQLVAPIAIFPDKLVAQVLAGATYPDQISAAYDWQSQNPGLKGSALQNAVDPQPWDPSVKSLTTFPEVLHQMAGNLPWTTALGDAYVNDPTDVMNAIQALREQAAAAGHLKSNAYLNVVSMPSHADNAAPEPVVTDDPPVYAGPAVVPAPSRVIEIVPSNPDVVYVPTYDPAVIYGEPIALYPGYAYAWPRPIYYGPYYGGLGFGLGIAIGFSFGHPWGWGAWGIHWGPRFHGWGYRGWGDRGWGYRGPAVVYNNQTYISHSTTVINHFGSGNHFGNTVQRMPPGVGGGAAFAHTPHTPFAPGASMTSSAFHPATAAAHMPTPMAQHMATRPNFNTMSMPSFSHAMTAPGFRQRAMTANLHAPAVNTANAASPPASLHNAASLGQMHPASPAHTTAGATRFNPQSFAAQQHASVNHPLAAAPGSAVHAPVSAPTQSFNQSARAPSYRPAENNRPYQAPHAYMPPRPNYANVNHASAPAYRPMASAAHSSSPHNRPSGGGGHTAPPRATNNHHAR</sequence>
<evidence type="ECO:0000256" key="2">
    <source>
        <dbReference type="SAM" id="SignalP"/>
    </source>
</evidence>
<dbReference type="AlphaFoldDB" id="A0A369UI72"/>
<dbReference type="EMBL" id="QQAH01000020">
    <property type="protein sequence ID" value="RDD80197.1"/>
    <property type="molecule type" value="Genomic_DNA"/>
</dbReference>
<dbReference type="Pfam" id="PF11737">
    <property type="entry name" value="DUF3300"/>
    <property type="match status" value="1"/>
</dbReference>
<accession>A0A369UI72</accession>
<evidence type="ECO:0000256" key="1">
    <source>
        <dbReference type="SAM" id="MobiDB-lite"/>
    </source>
</evidence>
<dbReference type="Proteomes" id="UP000253782">
    <property type="component" value="Unassembled WGS sequence"/>
</dbReference>
<feature type="signal peptide" evidence="2">
    <location>
        <begin position="1"/>
        <end position="28"/>
    </location>
</feature>
<keyword evidence="2" id="KW-0732">Signal</keyword>
<name>A0A369UI72_9GAMM</name>
<feature type="region of interest" description="Disordered" evidence="1">
    <location>
        <begin position="431"/>
        <end position="460"/>
    </location>
</feature>
<dbReference type="PANTHER" id="PTHR40269:SF1">
    <property type="entry name" value="OUTER MEMBRANE PROTEIN"/>
    <property type="match status" value="1"/>
</dbReference>
<evidence type="ECO:0000313" key="4">
    <source>
        <dbReference type="Proteomes" id="UP000253782"/>
    </source>
</evidence>
<organism evidence="3 4">
    <name type="scientific">Dyella tabacisoli</name>
    <dbReference type="NCBI Taxonomy" id="2282381"/>
    <lineage>
        <taxon>Bacteria</taxon>
        <taxon>Pseudomonadati</taxon>
        <taxon>Pseudomonadota</taxon>
        <taxon>Gammaproteobacteria</taxon>
        <taxon>Lysobacterales</taxon>
        <taxon>Rhodanobacteraceae</taxon>
        <taxon>Dyella</taxon>
    </lineage>
</organism>
<feature type="region of interest" description="Disordered" evidence="1">
    <location>
        <begin position="482"/>
        <end position="576"/>
    </location>
</feature>
<feature type="chain" id="PRO_5016596608" evidence="2">
    <location>
        <begin position="29"/>
        <end position="576"/>
    </location>
</feature>
<evidence type="ECO:0000313" key="3">
    <source>
        <dbReference type="EMBL" id="RDD80197.1"/>
    </source>
</evidence>
<comment type="caution">
    <text evidence="3">The sequence shown here is derived from an EMBL/GenBank/DDBJ whole genome shotgun (WGS) entry which is preliminary data.</text>
</comment>
<feature type="compositionally biased region" description="Polar residues" evidence="1">
    <location>
        <begin position="494"/>
        <end position="504"/>
    </location>
</feature>
<dbReference type="OrthoDB" id="197257at2"/>
<proteinExistence type="predicted"/>
<dbReference type="InterPro" id="IPR021728">
    <property type="entry name" value="DUF3300"/>
</dbReference>
<feature type="region of interest" description="Disordered" evidence="1">
    <location>
        <begin position="30"/>
        <end position="53"/>
    </location>
</feature>
<dbReference type="PANTHER" id="PTHR40269">
    <property type="entry name" value="OUTER MEMBRANE PROTEIN-RELATED"/>
    <property type="match status" value="1"/>
</dbReference>
<reference evidence="3 4" key="1">
    <citation type="submission" date="2018-07" db="EMBL/GenBank/DDBJ databases">
        <title>Dyella tabacisoli L4-6T, whole genome shotgun sequence.</title>
        <authorList>
            <person name="Zhou X.-K."/>
            <person name="Li W.-J."/>
            <person name="Duan Y.-Q."/>
        </authorList>
    </citation>
    <scope>NUCLEOTIDE SEQUENCE [LARGE SCALE GENOMIC DNA]</scope>
    <source>
        <strain evidence="3 4">L4-6</strain>
    </source>
</reference>
<keyword evidence="4" id="KW-1185">Reference proteome</keyword>
<gene>
    <name evidence="3" type="ORF">DVJ77_18825</name>
</gene>
<feature type="compositionally biased region" description="Low complexity" evidence="1">
    <location>
        <begin position="32"/>
        <end position="41"/>
    </location>
</feature>
<protein>
    <submittedName>
        <fullName evidence="3">DUF3300 domain-containing protein</fullName>
    </submittedName>
</protein>